<evidence type="ECO:0000313" key="3">
    <source>
        <dbReference type="Proteomes" id="UP000775547"/>
    </source>
</evidence>
<reference evidence="2" key="2">
    <citation type="submission" date="2021-10" db="EMBL/GenBank/DDBJ databases">
        <title>Phylogenomics reveals ancestral predisposition of the termite-cultivated fungus Termitomyces towards a domesticated lifestyle.</title>
        <authorList>
            <person name="Auxier B."/>
            <person name="Grum-Grzhimaylo A."/>
            <person name="Cardenas M.E."/>
            <person name="Lodge J.D."/>
            <person name="Laessoe T."/>
            <person name="Pedersen O."/>
            <person name="Smith M.E."/>
            <person name="Kuyper T.W."/>
            <person name="Franco-Molano E.A."/>
            <person name="Baroni T.J."/>
            <person name="Aanen D.K."/>
        </authorList>
    </citation>
    <scope>NUCLEOTIDE SEQUENCE</scope>
    <source>
        <strain evidence="2">AP01</strain>
        <tissue evidence="2">Mycelium</tissue>
    </source>
</reference>
<evidence type="ECO:0000256" key="1">
    <source>
        <dbReference type="SAM" id="MobiDB-lite"/>
    </source>
</evidence>
<protein>
    <submittedName>
        <fullName evidence="2">Uncharacterized protein</fullName>
    </submittedName>
</protein>
<dbReference type="AlphaFoldDB" id="A0A9P7GJ05"/>
<keyword evidence="3" id="KW-1185">Reference proteome</keyword>
<dbReference type="Proteomes" id="UP000775547">
    <property type="component" value="Unassembled WGS sequence"/>
</dbReference>
<accession>A0A9P7GJ05</accession>
<dbReference type="OrthoDB" id="3268830at2759"/>
<evidence type="ECO:0000313" key="2">
    <source>
        <dbReference type="EMBL" id="KAG5647862.1"/>
    </source>
</evidence>
<feature type="compositionally biased region" description="Polar residues" evidence="1">
    <location>
        <begin position="1"/>
        <end position="19"/>
    </location>
</feature>
<feature type="region of interest" description="Disordered" evidence="1">
    <location>
        <begin position="102"/>
        <end position="132"/>
    </location>
</feature>
<organism evidence="2 3">
    <name type="scientific">Asterophora parasitica</name>
    <dbReference type="NCBI Taxonomy" id="117018"/>
    <lineage>
        <taxon>Eukaryota</taxon>
        <taxon>Fungi</taxon>
        <taxon>Dikarya</taxon>
        <taxon>Basidiomycota</taxon>
        <taxon>Agaricomycotina</taxon>
        <taxon>Agaricomycetes</taxon>
        <taxon>Agaricomycetidae</taxon>
        <taxon>Agaricales</taxon>
        <taxon>Tricholomatineae</taxon>
        <taxon>Lyophyllaceae</taxon>
        <taxon>Asterophora</taxon>
    </lineage>
</organism>
<name>A0A9P7GJ05_9AGAR</name>
<feature type="region of interest" description="Disordered" evidence="1">
    <location>
        <begin position="1"/>
        <end position="55"/>
    </location>
</feature>
<gene>
    <name evidence="2" type="ORF">DXG03_007786</name>
</gene>
<reference evidence="2" key="1">
    <citation type="submission" date="2020-07" db="EMBL/GenBank/DDBJ databases">
        <authorList>
            <person name="Nieuwenhuis M."/>
            <person name="Van De Peppel L.J.J."/>
        </authorList>
    </citation>
    <scope>NUCLEOTIDE SEQUENCE</scope>
    <source>
        <strain evidence="2">AP01</strain>
        <tissue evidence="2">Mycelium</tissue>
    </source>
</reference>
<comment type="caution">
    <text evidence="2">The sequence shown here is derived from an EMBL/GenBank/DDBJ whole genome shotgun (WGS) entry which is preliminary data.</text>
</comment>
<sequence>MASFPPSQFHPQAISNHATPTPPPLLEDDSDKSSTSSFSIRGGVAQSAAENAREKKLRDDPMAIVIGPLYVDCRRCGSRIKLSTKSLYDACHWRTHRSRCLKRHSTAPQKRSAKAEIIAPPKRSSQLEVSQTPPPLLDTGERQVCASLSPSFPSTPPPPQPHADAMEEYLLRSHGKKQIPPLSTLTHWQDWSWSQLRLPRFISESPNYNDDDGNDYDSYMDGTDAVSAAVF</sequence>
<dbReference type="EMBL" id="JABCKV010000006">
    <property type="protein sequence ID" value="KAG5647862.1"/>
    <property type="molecule type" value="Genomic_DNA"/>
</dbReference>
<proteinExistence type="predicted"/>